<evidence type="ECO:0000256" key="3">
    <source>
        <dbReference type="ARBA" id="ARBA00022679"/>
    </source>
</evidence>
<evidence type="ECO:0000256" key="1">
    <source>
        <dbReference type="ARBA" id="ARBA00022450"/>
    </source>
</evidence>
<dbReference type="InterPro" id="IPR006162">
    <property type="entry name" value="Ppantetheine_attach_site"/>
</dbReference>
<dbReference type="Gene3D" id="3.30.70.3290">
    <property type="match status" value="1"/>
</dbReference>
<dbReference type="Gene3D" id="3.40.50.720">
    <property type="entry name" value="NAD(P)-binding Rossmann-like Domain"/>
    <property type="match status" value="1"/>
</dbReference>
<feature type="domain" description="Carrier" evidence="4">
    <location>
        <begin position="1212"/>
        <end position="1287"/>
    </location>
</feature>
<dbReference type="SMART" id="SM00825">
    <property type="entry name" value="PKS_KS"/>
    <property type="match status" value="1"/>
</dbReference>
<organism evidence="6 7">
    <name type="scientific">Nonomuraea roseola</name>
    <dbReference type="NCBI Taxonomy" id="46179"/>
    <lineage>
        <taxon>Bacteria</taxon>
        <taxon>Bacillati</taxon>
        <taxon>Actinomycetota</taxon>
        <taxon>Actinomycetes</taxon>
        <taxon>Streptosporangiales</taxon>
        <taxon>Streptosporangiaceae</taxon>
        <taxon>Nonomuraea</taxon>
    </lineage>
</organism>
<proteinExistence type="predicted"/>
<dbReference type="Pfam" id="PF22621">
    <property type="entry name" value="CurL-like_PKS_C"/>
    <property type="match status" value="1"/>
</dbReference>
<dbReference type="Pfam" id="PF00550">
    <property type="entry name" value="PP-binding"/>
    <property type="match status" value="1"/>
</dbReference>
<dbReference type="InterPro" id="IPR013968">
    <property type="entry name" value="PKS_KR"/>
</dbReference>
<dbReference type="PROSITE" id="PS00012">
    <property type="entry name" value="PHOSPHOPANTETHEINE"/>
    <property type="match status" value="1"/>
</dbReference>
<dbReference type="InterPro" id="IPR020806">
    <property type="entry name" value="PKS_PP-bd"/>
</dbReference>
<dbReference type="InterPro" id="IPR036736">
    <property type="entry name" value="ACP-like_sf"/>
</dbReference>
<dbReference type="Gene3D" id="1.10.1200.10">
    <property type="entry name" value="ACP-like"/>
    <property type="match status" value="1"/>
</dbReference>
<dbReference type="CDD" id="cd00833">
    <property type="entry name" value="PKS"/>
    <property type="match status" value="1"/>
</dbReference>
<name>A0ABV5QFV2_9ACTN</name>
<dbReference type="SUPFAM" id="SSF51735">
    <property type="entry name" value="NAD(P)-binding Rossmann-fold domains"/>
    <property type="match status" value="2"/>
</dbReference>
<dbReference type="SMART" id="SM00822">
    <property type="entry name" value="PKS_KR"/>
    <property type="match status" value="1"/>
</dbReference>
<dbReference type="Gene3D" id="3.40.47.10">
    <property type="match status" value="1"/>
</dbReference>
<dbReference type="InterPro" id="IPR049490">
    <property type="entry name" value="C883_1060-like_KR_N"/>
</dbReference>
<dbReference type="Pfam" id="PF21394">
    <property type="entry name" value="Beta-ketacyl_N"/>
    <property type="match status" value="1"/>
</dbReference>
<dbReference type="SMART" id="SM00823">
    <property type="entry name" value="PKS_PP"/>
    <property type="match status" value="1"/>
</dbReference>
<feature type="domain" description="Ketosynthase family 3 (KS3)" evidence="5">
    <location>
        <begin position="7"/>
        <end position="430"/>
    </location>
</feature>
<dbReference type="PROSITE" id="PS52004">
    <property type="entry name" value="KS3_2"/>
    <property type="match status" value="1"/>
</dbReference>
<dbReference type="InterPro" id="IPR009081">
    <property type="entry name" value="PP-bd_ACP"/>
</dbReference>
<dbReference type="Pfam" id="PF02801">
    <property type="entry name" value="Ketoacyl-synt_C"/>
    <property type="match status" value="1"/>
</dbReference>
<dbReference type="RefSeq" id="WP_346117218.1">
    <property type="nucleotide sequence ID" value="NZ_BAAAXC010000005.1"/>
</dbReference>
<dbReference type="Gene3D" id="1.10.1240.100">
    <property type="match status" value="1"/>
</dbReference>
<evidence type="ECO:0000256" key="2">
    <source>
        <dbReference type="ARBA" id="ARBA00022553"/>
    </source>
</evidence>
<dbReference type="Pfam" id="PF08659">
    <property type="entry name" value="KR"/>
    <property type="match status" value="1"/>
</dbReference>
<dbReference type="InterPro" id="IPR036291">
    <property type="entry name" value="NAD(P)-bd_dom_sf"/>
</dbReference>
<dbReference type="InterPro" id="IPR057326">
    <property type="entry name" value="KR_dom"/>
</dbReference>
<dbReference type="PANTHER" id="PTHR43775">
    <property type="entry name" value="FATTY ACID SYNTHASE"/>
    <property type="match status" value="1"/>
</dbReference>
<accession>A0ABV5QFV2</accession>
<keyword evidence="2" id="KW-0597">Phosphoprotein</keyword>
<dbReference type="InterPro" id="IPR014031">
    <property type="entry name" value="Ketoacyl_synth_C"/>
</dbReference>
<evidence type="ECO:0000259" key="4">
    <source>
        <dbReference type="PROSITE" id="PS50075"/>
    </source>
</evidence>
<dbReference type="InterPro" id="IPR020841">
    <property type="entry name" value="PKS_Beta-ketoAc_synthase_dom"/>
</dbReference>
<gene>
    <name evidence="6" type="ORF">ACFFRN_47925</name>
</gene>
<dbReference type="SUPFAM" id="SSF53901">
    <property type="entry name" value="Thiolase-like"/>
    <property type="match status" value="1"/>
</dbReference>
<keyword evidence="1" id="KW-0596">Phosphopantetheine</keyword>
<sequence>MTGTDYESAVALIGMSGRFPGAAGVAELWDNLLAGVKGLRTITDEELREAGVNPGELADPRYVRVGGPLDGLDRFDAGVFGINPREAETMDPQHRLFLECSWEALEGAGYCPTDVPGQVAVFGGCGFPDYVVQNIQHLTSQPGGAMLMAIGNERDSLASLVSYKLGLRGPAVSVQTFCSTSLVAVHLACQSLLTYECDLAVAGGAFTPLPQPSGYLYEQGGIMSPDGRVRSFDAEAGGTVMGSGAGAVALKRMSDAIADGDVIHAVILGSAANNDGRLRAGYTAPGVDGQAEVIESALGVAGVKPETVGYVECHATGTMLGDSIELAAMSRVFTQATETPCVLGSVKPSLGHLDRASGVTGLMRAALVLKHELLPGTPGYETPNPALATARDRFTVLSEDRPWPAGPHPRRAGVSSFGLGGTNAHVVMEQAPPRPVRPARPGPHLLVFSAADEQALSDLTERLRRHLAEERAADLADVAFTLQMSRGAFALRRAVVCRDRDDAVAALADPSRWIDGRTQRRNPKVRLAVPAHVPSAGETRADGVAAAGPQDSWWAELHAAVDVVLRPGAATAGGAGREEALSALAEGLAGLGVHLVGGGDAAQAEEVPVAPEEGADAATWLLSTLARLWLAGSVLDWAKLHGGAGLRLELPTYPFQRRRFWVKAAAGQARPPAGEGKSFDRSQWTHLPSWRQRPLPVADLDERLREAGPWLVFTADERGEALVERLNLAGAEVTAVRDGDRFEQHDDGDFTIRSGTPGDMAELLYSLVVSPRAIVHGFSLASAEPAPGGDPVAHFAAEQDRGFYSALELARELVDNTGSAPRAELVLLTSLAVNVAGAELRHPEHATLAALAPSLQQENPRLRCRHVDLDATDSTGPGLAALAEAVLAASVCAHEGPTAVRAGETWLRRYEPYPVAELDPERRPFRDGDTVLITGGLGDVGLVLARHLADAYGCRLVLTGRSPLPPREGWEAYLADVPPGGERTARHIRNILDLESRGATVLALSADVADEERMRAVVSEAVARFGDIDVVVHGAGVQDGAYFNFAHLMDRPQCDAHLAAKVTGFHVLQKVLGDRCPDRRITLSSIAAVLGGMTLGPYAAANAALDAYVRVARTRGAGRWVTVDWDTWNIDPDRVAGHSGAVVDFAMTPAEGVDVFERALSAADRAGHLVISTGSLDARIAQWVTGDIHEAGDDDDDRERHPRPELNNAYVEPREGTEATLAAIWSRVLGIDPIGALDNFFELGGHSLLAIELTTRIRKALNASVPVTGLLECPTVRQLAELLDVRDDEEA</sequence>
<reference evidence="6 7" key="1">
    <citation type="submission" date="2024-09" db="EMBL/GenBank/DDBJ databases">
        <authorList>
            <person name="Sun Q."/>
            <person name="Mori K."/>
        </authorList>
    </citation>
    <scope>NUCLEOTIDE SEQUENCE [LARGE SCALE GENOMIC DNA]</scope>
    <source>
        <strain evidence="6 7">JCM 3323</strain>
    </source>
</reference>
<protein>
    <submittedName>
        <fullName evidence="6">SDR family NAD(P)-dependent oxidoreductase</fullName>
    </submittedName>
</protein>
<dbReference type="InterPro" id="IPR050091">
    <property type="entry name" value="PKS_NRPS_Biosynth_Enz"/>
</dbReference>
<dbReference type="SUPFAM" id="SSF47336">
    <property type="entry name" value="ACP-like"/>
    <property type="match status" value="1"/>
</dbReference>
<dbReference type="EMBL" id="JBHMCE010000027">
    <property type="protein sequence ID" value="MFB9534367.1"/>
    <property type="molecule type" value="Genomic_DNA"/>
</dbReference>
<keyword evidence="7" id="KW-1185">Reference proteome</keyword>
<dbReference type="Proteomes" id="UP001589646">
    <property type="component" value="Unassembled WGS sequence"/>
</dbReference>
<evidence type="ECO:0000259" key="5">
    <source>
        <dbReference type="PROSITE" id="PS52004"/>
    </source>
</evidence>
<dbReference type="PANTHER" id="PTHR43775:SF37">
    <property type="entry name" value="SI:DKEY-61P9.11"/>
    <property type="match status" value="1"/>
</dbReference>
<evidence type="ECO:0000313" key="7">
    <source>
        <dbReference type="Proteomes" id="UP001589646"/>
    </source>
</evidence>
<dbReference type="InterPro" id="IPR014030">
    <property type="entry name" value="Ketoacyl_synth_N"/>
</dbReference>
<dbReference type="SMART" id="SM01294">
    <property type="entry name" value="PKS_PP_betabranch"/>
    <property type="match status" value="1"/>
</dbReference>
<comment type="caution">
    <text evidence="6">The sequence shown here is derived from an EMBL/GenBank/DDBJ whole genome shotgun (WGS) entry which is preliminary data.</text>
</comment>
<dbReference type="PROSITE" id="PS50075">
    <property type="entry name" value="CARRIER"/>
    <property type="match status" value="1"/>
</dbReference>
<dbReference type="Pfam" id="PF00109">
    <property type="entry name" value="ketoacyl-synt"/>
    <property type="match status" value="1"/>
</dbReference>
<evidence type="ECO:0000313" key="6">
    <source>
        <dbReference type="EMBL" id="MFB9534367.1"/>
    </source>
</evidence>
<keyword evidence="3" id="KW-0808">Transferase</keyword>
<dbReference type="InterPro" id="IPR016039">
    <property type="entry name" value="Thiolase-like"/>
</dbReference>